<name>A0ABN2R632_9MICO</name>
<accession>A0ABN2R632</accession>
<dbReference type="InterPro" id="IPR006680">
    <property type="entry name" value="Amidohydro-rel"/>
</dbReference>
<dbReference type="SUPFAM" id="SSF51556">
    <property type="entry name" value="Metallo-dependent hydrolases"/>
    <property type="match status" value="1"/>
</dbReference>
<dbReference type="InterPro" id="IPR052350">
    <property type="entry name" value="Metallo-dep_Lactonases"/>
</dbReference>
<comment type="caution">
    <text evidence="3">The sequence shown here is derived from an EMBL/GenBank/DDBJ whole genome shotgun (WGS) entry which is preliminary data.</text>
</comment>
<evidence type="ECO:0000313" key="3">
    <source>
        <dbReference type="EMBL" id="GAA1964013.1"/>
    </source>
</evidence>
<dbReference type="Proteomes" id="UP001499933">
    <property type="component" value="Unassembled WGS sequence"/>
</dbReference>
<protein>
    <submittedName>
        <fullName evidence="3">Amidohydrolase family protein</fullName>
    </submittedName>
</protein>
<dbReference type="PANTHER" id="PTHR43569">
    <property type="entry name" value="AMIDOHYDROLASE"/>
    <property type="match status" value="1"/>
</dbReference>
<sequence length="295" mass="31237">MTGIVDAHTHIWNRESGEYGWITPDLAALDDDYGLDDVSVEAASVGVDRFILVQAADTAGDTDRMLAEAANHPEVAGVVAWFPLAGPGLSEALEERLATGKVVGVRALIHNMADTRWVLRSDVAAGLDRLAEAGLAFDFVTSGPAALELVPTLAARHPSLRIVIDHLGKPPVKRDAAALARWRSLLKSAAASPNVAAKLSGLASAVGAPDSWTEADVRPVVAAAVEAFGPERLMYGGDWPVCLIAGGYTRAFEGLHAVLDVSQPELARIHSGTAAEWYRLEIDGLGRALQEMKQV</sequence>
<feature type="domain" description="Amidohydrolase-related" evidence="2">
    <location>
        <begin position="5"/>
        <end position="280"/>
    </location>
</feature>
<dbReference type="InterPro" id="IPR032466">
    <property type="entry name" value="Metal_Hydrolase"/>
</dbReference>
<proteinExistence type="inferred from homology"/>
<evidence type="ECO:0000259" key="2">
    <source>
        <dbReference type="Pfam" id="PF04909"/>
    </source>
</evidence>
<organism evidence="3 4">
    <name type="scientific">Microbacterium deminutum</name>
    <dbReference type="NCBI Taxonomy" id="344164"/>
    <lineage>
        <taxon>Bacteria</taxon>
        <taxon>Bacillati</taxon>
        <taxon>Actinomycetota</taxon>
        <taxon>Actinomycetes</taxon>
        <taxon>Micrococcales</taxon>
        <taxon>Microbacteriaceae</taxon>
        <taxon>Microbacterium</taxon>
    </lineage>
</organism>
<dbReference type="PANTHER" id="PTHR43569:SF2">
    <property type="entry name" value="AMIDOHYDROLASE-RELATED DOMAIN-CONTAINING PROTEIN"/>
    <property type="match status" value="1"/>
</dbReference>
<dbReference type="Pfam" id="PF04909">
    <property type="entry name" value="Amidohydro_2"/>
    <property type="match status" value="1"/>
</dbReference>
<gene>
    <name evidence="3" type="ORF">GCM10009776_28490</name>
</gene>
<dbReference type="Gene3D" id="3.20.20.140">
    <property type="entry name" value="Metal-dependent hydrolases"/>
    <property type="match status" value="1"/>
</dbReference>
<reference evidence="3 4" key="1">
    <citation type="journal article" date="2019" name="Int. J. Syst. Evol. Microbiol.">
        <title>The Global Catalogue of Microorganisms (GCM) 10K type strain sequencing project: providing services to taxonomists for standard genome sequencing and annotation.</title>
        <authorList>
            <consortium name="The Broad Institute Genomics Platform"/>
            <consortium name="The Broad Institute Genome Sequencing Center for Infectious Disease"/>
            <person name="Wu L."/>
            <person name="Ma J."/>
        </authorList>
    </citation>
    <scope>NUCLEOTIDE SEQUENCE [LARGE SCALE GENOMIC DNA]</scope>
    <source>
        <strain evidence="3 4">JCM 14901</strain>
    </source>
</reference>
<dbReference type="EMBL" id="BAAAOG010000006">
    <property type="protein sequence ID" value="GAA1964013.1"/>
    <property type="molecule type" value="Genomic_DNA"/>
</dbReference>
<dbReference type="RefSeq" id="WP_344095763.1">
    <property type="nucleotide sequence ID" value="NZ_BAAAOG010000006.1"/>
</dbReference>
<evidence type="ECO:0000313" key="4">
    <source>
        <dbReference type="Proteomes" id="UP001499933"/>
    </source>
</evidence>
<keyword evidence="4" id="KW-1185">Reference proteome</keyword>
<evidence type="ECO:0000256" key="1">
    <source>
        <dbReference type="ARBA" id="ARBA00038310"/>
    </source>
</evidence>
<comment type="similarity">
    <text evidence="1">Belongs to the metallo-dependent hydrolases superfamily.</text>
</comment>